<name>S7PWN9_GLOTA</name>
<sequence>MSSPQILLGLNQTKLLFLPDVDAHGGRVVQVSLRAAKEPTADALASFFLAQREISELIAALAAQTTNLATPAALELAGEGYALRAGARPFLPPRLLAESKPWQLAREQTLALGWGAQRVRLAPLKWAFVFECDATGNRRGSM</sequence>
<dbReference type="GeneID" id="19302441"/>
<dbReference type="Proteomes" id="UP000030669">
    <property type="component" value="Unassembled WGS sequence"/>
</dbReference>
<dbReference type="HOGENOM" id="CLU_149505_0_0_1"/>
<accession>S7PWN9</accession>
<evidence type="ECO:0000313" key="2">
    <source>
        <dbReference type="Proteomes" id="UP000030669"/>
    </source>
</evidence>
<keyword evidence="2" id="KW-1185">Reference proteome</keyword>
<dbReference type="RefSeq" id="XP_007869228.1">
    <property type="nucleotide sequence ID" value="XM_007871037.1"/>
</dbReference>
<proteinExistence type="predicted"/>
<organism evidence="1 2">
    <name type="scientific">Gloeophyllum trabeum (strain ATCC 11539 / FP-39264 / Madison 617)</name>
    <name type="common">Brown rot fungus</name>
    <dbReference type="NCBI Taxonomy" id="670483"/>
    <lineage>
        <taxon>Eukaryota</taxon>
        <taxon>Fungi</taxon>
        <taxon>Dikarya</taxon>
        <taxon>Basidiomycota</taxon>
        <taxon>Agaricomycotina</taxon>
        <taxon>Agaricomycetes</taxon>
        <taxon>Gloeophyllales</taxon>
        <taxon>Gloeophyllaceae</taxon>
        <taxon>Gloeophyllum</taxon>
    </lineage>
</organism>
<protein>
    <submittedName>
        <fullName evidence="1">Uncharacterized protein</fullName>
    </submittedName>
</protein>
<dbReference type="OMA" id="ELVAYYN"/>
<gene>
    <name evidence="1" type="ORF">GLOTRDRAFT_132152</name>
</gene>
<evidence type="ECO:0000313" key="1">
    <source>
        <dbReference type="EMBL" id="EPQ52026.1"/>
    </source>
</evidence>
<dbReference type="EMBL" id="KB469308">
    <property type="protein sequence ID" value="EPQ52026.1"/>
    <property type="molecule type" value="Genomic_DNA"/>
</dbReference>
<dbReference type="eggNOG" id="ENOG502R38U">
    <property type="taxonomic scope" value="Eukaryota"/>
</dbReference>
<reference evidence="1 2" key="1">
    <citation type="journal article" date="2012" name="Science">
        <title>The Paleozoic origin of enzymatic lignin decomposition reconstructed from 31 fungal genomes.</title>
        <authorList>
            <person name="Floudas D."/>
            <person name="Binder M."/>
            <person name="Riley R."/>
            <person name="Barry K."/>
            <person name="Blanchette R.A."/>
            <person name="Henrissat B."/>
            <person name="Martinez A.T."/>
            <person name="Otillar R."/>
            <person name="Spatafora J.W."/>
            <person name="Yadav J.S."/>
            <person name="Aerts A."/>
            <person name="Benoit I."/>
            <person name="Boyd A."/>
            <person name="Carlson A."/>
            <person name="Copeland A."/>
            <person name="Coutinho P.M."/>
            <person name="de Vries R.P."/>
            <person name="Ferreira P."/>
            <person name="Findley K."/>
            <person name="Foster B."/>
            <person name="Gaskell J."/>
            <person name="Glotzer D."/>
            <person name="Gorecki P."/>
            <person name="Heitman J."/>
            <person name="Hesse C."/>
            <person name="Hori C."/>
            <person name="Igarashi K."/>
            <person name="Jurgens J.A."/>
            <person name="Kallen N."/>
            <person name="Kersten P."/>
            <person name="Kohler A."/>
            <person name="Kuees U."/>
            <person name="Kumar T.K.A."/>
            <person name="Kuo A."/>
            <person name="LaButti K."/>
            <person name="Larrondo L.F."/>
            <person name="Lindquist E."/>
            <person name="Ling A."/>
            <person name="Lombard V."/>
            <person name="Lucas S."/>
            <person name="Lundell T."/>
            <person name="Martin R."/>
            <person name="McLaughlin D.J."/>
            <person name="Morgenstern I."/>
            <person name="Morin E."/>
            <person name="Murat C."/>
            <person name="Nagy L.G."/>
            <person name="Nolan M."/>
            <person name="Ohm R.A."/>
            <person name="Patyshakuliyeva A."/>
            <person name="Rokas A."/>
            <person name="Ruiz-Duenas F.J."/>
            <person name="Sabat G."/>
            <person name="Salamov A."/>
            <person name="Samejima M."/>
            <person name="Schmutz J."/>
            <person name="Slot J.C."/>
            <person name="St John F."/>
            <person name="Stenlid J."/>
            <person name="Sun H."/>
            <person name="Sun S."/>
            <person name="Syed K."/>
            <person name="Tsang A."/>
            <person name="Wiebenga A."/>
            <person name="Young D."/>
            <person name="Pisabarro A."/>
            <person name="Eastwood D.C."/>
            <person name="Martin F."/>
            <person name="Cullen D."/>
            <person name="Grigoriev I.V."/>
            <person name="Hibbett D.S."/>
        </authorList>
    </citation>
    <scope>NUCLEOTIDE SEQUENCE [LARGE SCALE GENOMIC DNA]</scope>
    <source>
        <strain evidence="1 2">ATCC 11539</strain>
    </source>
</reference>
<dbReference type="OrthoDB" id="2748218at2759"/>
<dbReference type="AlphaFoldDB" id="S7PWN9"/>
<dbReference type="KEGG" id="gtr:GLOTRDRAFT_132152"/>